<accession>A0A543AJV0</accession>
<dbReference type="PANTHER" id="PTHR30204:SF89">
    <property type="entry name" value="HTH MERR-TYPE DOMAIN-CONTAINING PROTEIN"/>
    <property type="match status" value="1"/>
</dbReference>
<sequence length="249" mass="27517">MAASPKPRRASSATSTRSHGLMSIGEVLEHINSEFPEVRASKVRFLEERGLITPARTAAGYRKYTQADVDRLRFILALQRDQFLPLKVIKDYLDAIDAGKRPESLPGGLRLEPRSVSQQLAQEISGHNRPMTRAELQGMCGASDELMKTLEAYRLIWPDETGRYNDYSLKVARAAATLAEFGFEPRHLRPFRIAADRELGMVQQATSGLGQHDGGVSKERALEAAREITQACLSLHAGVVSAEIADMDD</sequence>
<dbReference type="InterPro" id="IPR047057">
    <property type="entry name" value="MerR_fam"/>
</dbReference>
<gene>
    <name evidence="3" type="ORF">FB556_1534</name>
</gene>
<dbReference type="PROSITE" id="PS50937">
    <property type="entry name" value="HTH_MERR_2"/>
    <property type="match status" value="1"/>
</dbReference>
<comment type="caution">
    <text evidence="3">The sequence shown here is derived from an EMBL/GenBank/DDBJ whole genome shotgun (WGS) entry which is preliminary data.</text>
</comment>
<organism evidence="3 4">
    <name type="scientific">Enteractinococcus coprophilus</name>
    <dbReference type="NCBI Taxonomy" id="1027633"/>
    <lineage>
        <taxon>Bacteria</taxon>
        <taxon>Bacillati</taxon>
        <taxon>Actinomycetota</taxon>
        <taxon>Actinomycetes</taxon>
        <taxon>Micrococcales</taxon>
        <taxon>Micrococcaceae</taxon>
    </lineage>
</organism>
<dbReference type="Proteomes" id="UP000319746">
    <property type="component" value="Unassembled WGS sequence"/>
</dbReference>
<name>A0A543AJV0_9MICC</name>
<feature type="domain" description="HTH merR-type" evidence="2">
    <location>
        <begin position="38"/>
        <end position="95"/>
    </location>
</feature>
<dbReference type="SMART" id="SM00422">
    <property type="entry name" value="HTH_MERR"/>
    <property type="match status" value="1"/>
</dbReference>
<evidence type="ECO:0000313" key="3">
    <source>
        <dbReference type="EMBL" id="TQL72865.1"/>
    </source>
</evidence>
<evidence type="ECO:0000256" key="1">
    <source>
        <dbReference type="ARBA" id="ARBA00023125"/>
    </source>
</evidence>
<dbReference type="PANTHER" id="PTHR30204">
    <property type="entry name" value="REDOX-CYCLING DRUG-SENSING TRANSCRIPTIONAL ACTIVATOR SOXR"/>
    <property type="match status" value="1"/>
</dbReference>
<keyword evidence="1 3" id="KW-0238">DNA-binding</keyword>
<evidence type="ECO:0000313" key="4">
    <source>
        <dbReference type="Proteomes" id="UP000319746"/>
    </source>
</evidence>
<dbReference type="Pfam" id="PF13411">
    <property type="entry name" value="MerR_1"/>
    <property type="match status" value="1"/>
</dbReference>
<reference evidence="3 4" key="1">
    <citation type="submission" date="2019-06" db="EMBL/GenBank/DDBJ databases">
        <title>Sequencing the genomes of 1000 actinobacteria strains.</title>
        <authorList>
            <person name="Klenk H.-P."/>
        </authorList>
    </citation>
    <scope>NUCLEOTIDE SEQUENCE [LARGE SCALE GENOMIC DNA]</scope>
    <source>
        <strain evidence="3 4">DSM 24083</strain>
    </source>
</reference>
<dbReference type="InterPro" id="IPR000551">
    <property type="entry name" value="MerR-type_HTH_dom"/>
</dbReference>
<dbReference type="SUPFAM" id="SSF46955">
    <property type="entry name" value="Putative DNA-binding domain"/>
    <property type="match status" value="1"/>
</dbReference>
<protein>
    <submittedName>
        <fullName evidence="3">DNA-binding transcriptional MerR regulator</fullName>
    </submittedName>
</protein>
<evidence type="ECO:0000259" key="2">
    <source>
        <dbReference type="PROSITE" id="PS50937"/>
    </source>
</evidence>
<dbReference type="EMBL" id="VFOU01000002">
    <property type="protein sequence ID" value="TQL72865.1"/>
    <property type="molecule type" value="Genomic_DNA"/>
</dbReference>
<dbReference type="CDD" id="cd00592">
    <property type="entry name" value="HTH_MerR-like"/>
    <property type="match status" value="1"/>
</dbReference>
<dbReference type="GO" id="GO:0003700">
    <property type="term" value="F:DNA-binding transcription factor activity"/>
    <property type="evidence" value="ECO:0007669"/>
    <property type="project" value="InterPro"/>
</dbReference>
<keyword evidence="4" id="KW-1185">Reference proteome</keyword>
<dbReference type="Gene3D" id="1.10.1660.10">
    <property type="match status" value="1"/>
</dbReference>
<dbReference type="InterPro" id="IPR009061">
    <property type="entry name" value="DNA-bd_dom_put_sf"/>
</dbReference>
<proteinExistence type="predicted"/>
<dbReference type="GO" id="GO:0003677">
    <property type="term" value="F:DNA binding"/>
    <property type="evidence" value="ECO:0007669"/>
    <property type="project" value="UniProtKB-KW"/>
</dbReference>
<dbReference type="AlphaFoldDB" id="A0A543AJV0"/>